<keyword evidence="3" id="KW-1185">Reference proteome</keyword>
<reference evidence="2 3" key="1">
    <citation type="submission" date="2023-08" db="EMBL/GenBank/DDBJ databases">
        <title>Functional and genomic diversity of the sorghum phyllosphere microbiome.</title>
        <authorList>
            <person name="Shade A."/>
        </authorList>
    </citation>
    <scope>NUCLEOTIDE SEQUENCE [LARGE SCALE GENOMIC DNA]</scope>
    <source>
        <strain evidence="2 3">SORGH_AS_0445</strain>
    </source>
</reference>
<dbReference type="PROSITE" id="PS51257">
    <property type="entry name" value="PROKAR_LIPOPROTEIN"/>
    <property type="match status" value="1"/>
</dbReference>
<organism evidence="2 3">
    <name type="scientific">Microbacterium foliorum</name>
    <dbReference type="NCBI Taxonomy" id="104336"/>
    <lineage>
        <taxon>Bacteria</taxon>
        <taxon>Bacillati</taxon>
        <taxon>Actinomycetota</taxon>
        <taxon>Actinomycetes</taxon>
        <taxon>Micrococcales</taxon>
        <taxon>Microbacteriaceae</taxon>
        <taxon>Microbacterium</taxon>
    </lineage>
</organism>
<gene>
    <name evidence="2" type="ORF">QE375_003501</name>
</gene>
<dbReference type="RefSeq" id="WP_309693623.1">
    <property type="nucleotide sequence ID" value="NZ_JAVIZQ010000001.1"/>
</dbReference>
<protein>
    <submittedName>
        <fullName evidence="2">Ketosteroid isomerase-like protein</fullName>
    </submittedName>
</protein>
<sequence length="311" mass="32303">MRWAAAIGVAVLSLAATGCSFGASQGDPGAQVVTEFFDRLIDGDAVGAGALLSDPSVYSAAVRPVEARVTAVTGSSSEASVSVEYRLDGESEPRDITVTTTTVEGEPRIEKWGDLGLYFDGQGVPGSLEVDGLTAFDLTTDESLRLLPGIYNLEYSDAEELTTIDPDGGDGEPIALEYPADGASIEPPAGAEMVSRIMVLHPVLRTDVADEAQASVDRLLVSCAASGLTGSDCPSVIADGVANRAFEGAVDVNSVVWRQEEPLELVAGDEVRAGAPFTVSFTRTSGPQEVTVDVEATVQRDESGAVAVVFD</sequence>
<feature type="signal peptide" evidence="1">
    <location>
        <begin position="1"/>
        <end position="22"/>
    </location>
</feature>
<evidence type="ECO:0000256" key="1">
    <source>
        <dbReference type="SAM" id="SignalP"/>
    </source>
</evidence>
<comment type="caution">
    <text evidence="2">The sequence shown here is derived from an EMBL/GenBank/DDBJ whole genome shotgun (WGS) entry which is preliminary data.</text>
</comment>
<evidence type="ECO:0000313" key="2">
    <source>
        <dbReference type="EMBL" id="MDR6143947.1"/>
    </source>
</evidence>
<feature type="chain" id="PRO_5045606680" evidence="1">
    <location>
        <begin position="23"/>
        <end position="311"/>
    </location>
</feature>
<name>A0ABU1HV53_9MICO</name>
<accession>A0ABU1HV53</accession>
<dbReference type="Proteomes" id="UP001249291">
    <property type="component" value="Unassembled WGS sequence"/>
</dbReference>
<evidence type="ECO:0000313" key="3">
    <source>
        <dbReference type="Proteomes" id="UP001249291"/>
    </source>
</evidence>
<dbReference type="EMBL" id="JAVIZQ010000001">
    <property type="protein sequence ID" value="MDR6143947.1"/>
    <property type="molecule type" value="Genomic_DNA"/>
</dbReference>
<keyword evidence="1" id="KW-0732">Signal</keyword>
<proteinExistence type="predicted"/>